<proteinExistence type="inferred from homology"/>
<comment type="similarity">
    <text evidence="1">Belongs to the eukaryotic ribosomal protein eL13 family.</text>
</comment>
<comment type="caution">
    <text evidence="7">The sequence shown here is derived from an EMBL/GenBank/DDBJ whole genome shotgun (WGS) entry which is preliminary data.</text>
</comment>
<dbReference type="PANTHER" id="PTHR11722">
    <property type="entry name" value="60S RIBOSOMAL PROTEIN L13"/>
    <property type="match status" value="1"/>
</dbReference>
<keyword evidence="6" id="KW-0732">Signal</keyword>
<dbReference type="GO" id="GO:0022625">
    <property type="term" value="C:cytosolic large ribosomal subunit"/>
    <property type="evidence" value="ECO:0007669"/>
    <property type="project" value="TreeGrafter"/>
</dbReference>
<dbReference type="EMBL" id="CAJHUB010000652">
    <property type="protein sequence ID" value="CAD7669082.1"/>
    <property type="molecule type" value="Genomic_DNA"/>
</dbReference>
<dbReference type="Proteomes" id="UP000645828">
    <property type="component" value="Unassembled WGS sequence"/>
</dbReference>
<dbReference type="GO" id="GO:0003723">
    <property type="term" value="F:RNA binding"/>
    <property type="evidence" value="ECO:0007669"/>
    <property type="project" value="TreeGrafter"/>
</dbReference>
<dbReference type="Pfam" id="PF01294">
    <property type="entry name" value="Ribosomal_L13e"/>
    <property type="match status" value="1"/>
</dbReference>
<dbReference type="GO" id="GO:0006412">
    <property type="term" value="P:translation"/>
    <property type="evidence" value="ECO:0007669"/>
    <property type="project" value="InterPro"/>
</dbReference>
<keyword evidence="3" id="KW-0687">Ribonucleoprotein</keyword>
<reference evidence="7" key="1">
    <citation type="submission" date="2020-12" db="EMBL/GenBank/DDBJ databases">
        <authorList>
            <consortium name="Molecular Ecology Group"/>
        </authorList>
    </citation>
    <scope>NUCLEOTIDE SEQUENCE</scope>
    <source>
        <strain evidence="7">TBG_1078</strain>
    </source>
</reference>
<evidence type="ECO:0000256" key="3">
    <source>
        <dbReference type="ARBA" id="ARBA00023274"/>
    </source>
</evidence>
<dbReference type="Gene3D" id="1.20.5.110">
    <property type="match status" value="1"/>
</dbReference>
<name>A0A811XYT2_NYCPR</name>
<dbReference type="AlphaFoldDB" id="A0A811XYT2"/>
<keyword evidence="2" id="KW-0689">Ribosomal protein</keyword>
<feature type="chain" id="PRO_5032376504" description="Large ribosomal subunit protein eL13" evidence="6">
    <location>
        <begin position="33"/>
        <end position="173"/>
    </location>
</feature>
<gene>
    <name evidence="7" type="ORF">NYPRO_LOCUS1876</name>
</gene>
<sequence>MNRFYSFPNKVFFPLFLVSTSFPSLILPQGLAATCGHLVQPAPLHMQMQGQLQVAGIYRKVAWIIGISVHPRRQNKSTESLEADVEGLKKYLYRFILFHRKPLAPEKGDRSAEELKLATQLAGQVMPIQNVYKKERVRIIPGESFQGFASLCMAHTNTQPFGIRAKRAMEAVE</sequence>
<evidence type="ECO:0000313" key="7">
    <source>
        <dbReference type="EMBL" id="CAD7669082.1"/>
    </source>
</evidence>
<accession>A0A811XYT2</accession>
<evidence type="ECO:0000256" key="5">
    <source>
        <dbReference type="ARBA" id="ARBA00035321"/>
    </source>
</evidence>
<dbReference type="InterPro" id="IPR001380">
    <property type="entry name" value="Ribosomal_eL13"/>
</dbReference>
<evidence type="ECO:0000256" key="2">
    <source>
        <dbReference type="ARBA" id="ARBA00022980"/>
    </source>
</evidence>
<dbReference type="PANTHER" id="PTHR11722:SF5">
    <property type="entry name" value="60S RIBOSOMAL PROTEIN L13"/>
    <property type="match status" value="1"/>
</dbReference>
<organism evidence="7 8">
    <name type="scientific">Nyctereutes procyonoides</name>
    <name type="common">Raccoon dog</name>
    <name type="synonym">Canis procyonoides</name>
    <dbReference type="NCBI Taxonomy" id="34880"/>
    <lineage>
        <taxon>Eukaryota</taxon>
        <taxon>Metazoa</taxon>
        <taxon>Chordata</taxon>
        <taxon>Craniata</taxon>
        <taxon>Vertebrata</taxon>
        <taxon>Euteleostomi</taxon>
        <taxon>Mammalia</taxon>
        <taxon>Eutheria</taxon>
        <taxon>Laurasiatheria</taxon>
        <taxon>Carnivora</taxon>
        <taxon>Caniformia</taxon>
        <taxon>Canidae</taxon>
        <taxon>Nyctereutes</taxon>
    </lineage>
</organism>
<evidence type="ECO:0000256" key="1">
    <source>
        <dbReference type="ARBA" id="ARBA00005640"/>
    </source>
</evidence>
<evidence type="ECO:0000256" key="6">
    <source>
        <dbReference type="SAM" id="SignalP"/>
    </source>
</evidence>
<evidence type="ECO:0000313" key="8">
    <source>
        <dbReference type="Proteomes" id="UP000645828"/>
    </source>
</evidence>
<keyword evidence="8" id="KW-1185">Reference proteome</keyword>
<dbReference type="GO" id="GO:0003735">
    <property type="term" value="F:structural constituent of ribosome"/>
    <property type="evidence" value="ECO:0007669"/>
    <property type="project" value="InterPro"/>
</dbReference>
<evidence type="ECO:0000256" key="4">
    <source>
        <dbReference type="ARBA" id="ARBA00035216"/>
    </source>
</evidence>
<feature type="signal peptide" evidence="6">
    <location>
        <begin position="1"/>
        <end position="32"/>
    </location>
</feature>
<protein>
    <recommendedName>
        <fullName evidence="4">Large ribosomal subunit protein eL13</fullName>
    </recommendedName>
    <alternativeName>
        <fullName evidence="5">60S ribosomal protein L13</fullName>
    </alternativeName>
</protein>